<gene>
    <name evidence="2" type="ORF">P4T90_20200</name>
</gene>
<evidence type="ECO:0000313" key="3">
    <source>
        <dbReference type="Proteomes" id="UP001341444"/>
    </source>
</evidence>
<keyword evidence="1" id="KW-1133">Transmembrane helix</keyword>
<dbReference type="RefSeq" id="WP_083952994.1">
    <property type="nucleotide sequence ID" value="NZ_JARMAB010000032.1"/>
</dbReference>
<accession>A0ABU6ML07</accession>
<keyword evidence="3" id="KW-1185">Reference proteome</keyword>
<keyword evidence="1" id="KW-0812">Transmembrane</keyword>
<proteinExistence type="predicted"/>
<evidence type="ECO:0000256" key="1">
    <source>
        <dbReference type="SAM" id="Phobius"/>
    </source>
</evidence>
<dbReference type="Proteomes" id="UP001341444">
    <property type="component" value="Unassembled WGS sequence"/>
</dbReference>
<dbReference type="EMBL" id="JARMAB010000032">
    <property type="protein sequence ID" value="MED1205376.1"/>
    <property type="molecule type" value="Genomic_DNA"/>
</dbReference>
<protein>
    <submittedName>
        <fullName evidence="2">YpmS family protein</fullName>
    </submittedName>
</protein>
<evidence type="ECO:0000313" key="2">
    <source>
        <dbReference type="EMBL" id="MED1205376.1"/>
    </source>
</evidence>
<dbReference type="Pfam" id="PF09911">
    <property type="entry name" value="DUF2140"/>
    <property type="match status" value="1"/>
</dbReference>
<organism evidence="2 3">
    <name type="scientific">Heyndrickxia acidicola</name>
    <dbReference type="NCBI Taxonomy" id="209389"/>
    <lineage>
        <taxon>Bacteria</taxon>
        <taxon>Bacillati</taxon>
        <taxon>Bacillota</taxon>
        <taxon>Bacilli</taxon>
        <taxon>Bacillales</taxon>
        <taxon>Bacillaceae</taxon>
        <taxon>Heyndrickxia</taxon>
    </lineage>
</organism>
<feature type="transmembrane region" description="Helical" evidence="1">
    <location>
        <begin position="12"/>
        <end position="31"/>
    </location>
</feature>
<name>A0ABU6ML07_9BACI</name>
<reference evidence="2 3" key="1">
    <citation type="submission" date="2023-03" db="EMBL/GenBank/DDBJ databases">
        <title>Bacillus Genome Sequencing.</title>
        <authorList>
            <person name="Dunlap C."/>
        </authorList>
    </citation>
    <scope>NUCLEOTIDE SEQUENCE [LARGE SCALE GENOMIC DNA]</scope>
    <source>
        <strain evidence="2 3">B-23453</strain>
    </source>
</reference>
<dbReference type="InterPro" id="IPR018672">
    <property type="entry name" value="DUF2140"/>
</dbReference>
<keyword evidence="1" id="KW-0472">Membrane</keyword>
<sequence length="194" mass="21942">MTIKNGWKRAFFVLVIVELCVAAGLIGFVLFPSSQKSIPKLPTNNGEYVPFHVHTNKEDLNQVIAHYLKQKGQKGPVHYNVVLNHDVELYGTVHVFTENIQLKMTFEPKSLRNGDLILKEKSLSFGNMNLPASYILKFVSSSYDLPDWVSVNPNAESIYVALTRMKLSNNARVKVDEFNLNDDKIAFTLLFPGK</sequence>
<comment type="caution">
    <text evidence="2">The sequence shown here is derived from an EMBL/GenBank/DDBJ whole genome shotgun (WGS) entry which is preliminary data.</text>
</comment>